<keyword evidence="5" id="KW-1185">Reference proteome</keyword>
<dbReference type="InterPro" id="IPR011944">
    <property type="entry name" value="Steroid_delta5-4_isomerase"/>
</dbReference>
<sequence>MKNLFQLSLLFILITNFVFAQENNEAKTAIENNLQKLENALQQKDFQKFGSVWTEDAMIKFSGKDPVTSRQAIIDMHRPMAEHGIRIDATTKEVYANNKFATEIGTYKVINADDQTIDTGYYSTLWKKVNGDWLIFRDIISSSVPPQKAEGK</sequence>
<feature type="signal peptide" evidence="2">
    <location>
        <begin position="1"/>
        <end position="20"/>
    </location>
</feature>
<proteinExistence type="predicted"/>
<feature type="coiled-coil region" evidence="1">
    <location>
        <begin position="20"/>
        <end position="47"/>
    </location>
</feature>
<reference evidence="5" key="1">
    <citation type="submission" date="2018-03" db="EMBL/GenBank/DDBJ databases">
        <title>Gramella fulva sp. nov., isolated from a dry surface of tidal flat.</title>
        <authorList>
            <person name="Hwang S.H."/>
            <person name="Hwang W.M."/>
            <person name="Kang K."/>
            <person name="Ahn T.-Y."/>
        </authorList>
    </citation>
    <scope>NUCLEOTIDE SEQUENCE [LARGE SCALE GENOMIC DNA]</scope>
    <source>
        <strain evidence="5">SH35</strain>
    </source>
</reference>
<dbReference type="InterPro" id="IPR032710">
    <property type="entry name" value="NTF2-like_dom_sf"/>
</dbReference>
<dbReference type="InterPro" id="IPR027843">
    <property type="entry name" value="DUF4440"/>
</dbReference>
<organism evidence="4 5">
    <name type="scientific">Christiangramia fulva</name>
    <dbReference type="NCBI Taxonomy" id="2126553"/>
    <lineage>
        <taxon>Bacteria</taxon>
        <taxon>Pseudomonadati</taxon>
        <taxon>Bacteroidota</taxon>
        <taxon>Flavobacteriia</taxon>
        <taxon>Flavobacteriales</taxon>
        <taxon>Flavobacteriaceae</taxon>
        <taxon>Christiangramia</taxon>
    </lineage>
</organism>
<dbReference type="Pfam" id="PF14534">
    <property type="entry name" value="DUF4440"/>
    <property type="match status" value="1"/>
</dbReference>
<feature type="chain" id="PRO_5015331996" description="DUF4440 domain-containing protein" evidence="2">
    <location>
        <begin position="21"/>
        <end position="152"/>
    </location>
</feature>
<dbReference type="Proteomes" id="UP000241507">
    <property type="component" value="Chromosome"/>
</dbReference>
<dbReference type="Gene3D" id="3.10.450.50">
    <property type="match status" value="1"/>
</dbReference>
<evidence type="ECO:0000256" key="2">
    <source>
        <dbReference type="SAM" id="SignalP"/>
    </source>
</evidence>
<keyword evidence="1" id="KW-0175">Coiled coil</keyword>
<dbReference type="NCBIfam" id="TIGR02246">
    <property type="entry name" value="SgcJ/EcaC family oxidoreductase"/>
    <property type="match status" value="1"/>
</dbReference>
<dbReference type="OrthoDB" id="9814425at2"/>
<dbReference type="KEGG" id="grs:C7S20_17160"/>
<dbReference type="RefSeq" id="WP_107013620.1">
    <property type="nucleotide sequence ID" value="NZ_CP028136.1"/>
</dbReference>
<evidence type="ECO:0000259" key="3">
    <source>
        <dbReference type="Pfam" id="PF14534"/>
    </source>
</evidence>
<protein>
    <recommendedName>
        <fullName evidence="3">DUF4440 domain-containing protein</fullName>
    </recommendedName>
</protein>
<dbReference type="EMBL" id="CP028136">
    <property type="protein sequence ID" value="AVR46849.1"/>
    <property type="molecule type" value="Genomic_DNA"/>
</dbReference>
<keyword evidence="2" id="KW-0732">Signal</keyword>
<evidence type="ECO:0000313" key="5">
    <source>
        <dbReference type="Proteomes" id="UP000241507"/>
    </source>
</evidence>
<dbReference type="SUPFAM" id="SSF54427">
    <property type="entry name" value="NTF2-like"/>
    <property type="match status" value="1"/>
</dbReference>
<evidence type="ECO:0000256" key="1">
    <source>
        <dbReference type="SAM" id="Coils"/>
    </source>
</evidence>
<accession>A0A2R3Z9A2</accession>
<evidence type="ECO:0000313" key="4">
    <source>
        <dbReference type="EMBL" id="AVR46849.1"/>
    </source>
</evidence>
<dbReference type="AlphaFoldDB" id="A0A2R3Z9A2"/>
<name>A0A2R3Z9A2_9FLAO</name>
<gene>
    <name evidence="4" type="ORF">C7S20_17160</name>
</gene>
<feature type="domain" description="DUF4440" evidence="3">
    <location>
        <begin position="33"/>
        <end position="135"/>
    </location>
</feature>